<dbReference type="CDD" id="cd03495">
    <property type="entry name" value="SQR_TypeC_SdhD_like"/>
    <property type="match status" value="1"/>
</dbReference>
<evidence type="ECO:0000313" key="17">
    <source>
        <dbReference type="EMBL" id="RRH75088.1"/>
    </source>
</evidence>
<evidence type="ECO:0000313" key="18">
    <source>
        <dbReference type="Proteomes" id="UP000282125"/>
    </source>
</evidence>
<comment type="subunit">
    <text evidence="5">Part of an enzyme complex containing four subunits: a flavoprotein, an iron-sulfur protein, plus two membrane-anchoring proteins, SdhC and SdhD.</text>
</comment>
<comment type="caution">
    <text evidence="17">The sequence shown here is derived from an EMBL/GenBank/DDBJ whole genome shotgun (WGS) entry which is preliminary data.</text>
</comment>
<keyword evidence="13 16" id="KW-1133">Transmembrane helix</keyword>
<dbReference type="GO" id="GO:0016020">
    <property type="term" value="C:membrane"/>
    <property type="evidence" value="ECO:0007669"/>
    <property type="project" value="UniProtKB-SubCell"/>
</dbReference>
<name>A0A3P3DR17_9RHOB</name>
<dbReference type="UniPathway" id="UPA00223"/>
<feature type="transmembrane region" description="Helical" evidence="16">
    <location>
        <begin position="97"/>
        <end position="119"/>
    </location>
</feature>
<evidence type="ECO:0000256" key="11">
    <source>
        <dbReference type="ARBA" id="ARBA00022723"/>
    </source>
</evidence>
<dbReference type="InterPro" id="IPR014312">
    <property type="entry name" value="Succ_DH_anchor"/>
</dbReference>
<keyword evidence="14" id="KW-0408">Iron</keyword>
<keyword evidence="15 16" id="KW-0472">Membrane</keyword>
<dbReference type="InterPro" id="IPR034804">
    <property type="entry name" value="SQR/QFR_C/D"/>
</dbReference>
<evidence type="ECO:0000256" key="13">
    <source>
        <dbReference type="ARBA" id="ARBA00022989"/>
    </source>
</evidence>
<evidence type="ECO:0000256" key="7">
    <source>
        <dbReference type="ARBA" id="ARBA00022448"/>
    </source>
</evidence>
<evidence type="ECO:0000256" key="5">
    <source>
        <dbReference type="ARBA" id="ARBA00011558"/>
    </source>
</evidence>
<evidence type="ECO:0000256" key="12">
    <source>
        <dbReference type="ARBA" id="ARBA00022982"/>
    </source>
</evidence>
<dbReference type="OrthoDB" id="9809280at2"/>
<comment type="cofactor">
    <cofactor evidence="1">
        <name>heme</name>
        <dbReference type="ChEBI" id="CHEBI:30413"/>
    </cofactor>
</comment>
<comment type="subcellular location">
    <subcellularLocation>
        <location evidence="3">Membrane</location>
        <topology evidence="3">Multi-pass membrane protein</topology>
    </subcellularLocation>
</comment>
<evidence type="ECO:0000256" key="10">
    <source>
        <dbReference type="ARBA" id="ARBA00022692"/>
    </source>
</evidence>
<dbReference type="Proteomes" id="UP000282125">
    <property type="component" value="Unassembled WGS sequence"/>
</dbReference>
<keyword evidence="9" id="KW-0349">Heme</keyword>
<dbReference type="InterPro" id="IPR000701">
    <property type="entry name" value="SuccDH_FuR_B_TM-su"/>
</dbReference>
<keyword evidence="12" id="KW-0249">Electron transport</keyword>
<evidence type="ECO:0000256" key="4">
    <source>
        <dbReference type="ARBA" id="ARBA00005163"/>
    </source>
</evidence>
<reference evidence="17 18" key="1">
    <citation type="submission" date="2018-11" db="EMBL/GenBank/DDBJ databases">
        <title>Gemmobacter sp. nov., YIM 102744-1 draft genome.</title>
        <authorList>
            <person name="Li G."/>
            <person name="Jiang Y."/>
        </authorList>
    </citation>
    <scope>NUCLEOTIDE SEQUENCE [LARGE SCALE GENOMIC DNA]</scope>
    <source>
        <strain evidence="17 18">YIM 102744-1</strain>
    </source>
</reference>
<dbReference type="GO" id="GO:0046872">
    <property type="term" value="F:metal ion binding"/>
    <property type="evidence" value="ECO:0007669"/>
    <property type="project" value="UniProtKB-KW"/>
</dbReference>
<evidence type="ECO:0000256" key="3">
    <source>
        <dbReference type="ARBA" id="ARBA00004141"/>
    </source>
</evidence>
<evidence type="ECO:0000256" key="16">
    <source>
        <dbReference type="SAM" id="Phobius"/>
    </source>
</evidence>
<dbReference type="Gene3D" id="1.20.1300.10">
    <property type="entry name" value="Fumarate reductase/succinate dehydrogenase, transmembrane subunit"/>
    <property type="match status" value="1"/>
</dbReference>
<dbReference type="SUPFAM" id="SSF81343">
    <property type="entry name" value="Fumarate reductase respiratory complex transmembrane subunits"/>
    <property type="match status" value="1"/>
</dbReference>
<gene>
    <name evidence="17" type="primary">sdhD</name>
    <name evidence="17" type="ORF">EG244_08880</name>
</gene>
<dbReference type="GO" id="GO:0006099">
    <property type="term" value="P:tricarboxylic acid cycle"/>
    <property type="evidence" value="ECO:0007669"/>
    <property type="project" value="UniProtKB-UniPathway"/>
</dbReference>
<evidence type="ECO:0000256" key="1">
    <source>
        <dbReference type="ARBA" id="ARBA00001971"/>
    </source>
</evidence>
<evidence type="ECO:0000256" key="15">
    <source>
        <dbReference type="ARBA" id="ARBA00023136"/>
    </source>
</evidence>
<accession>A0A3P3DR17</accession>
<keyword evidence="7" id="KW-0813">Transport</keyword>
<proteinExistence type="predicted"/>
<evidence type="ECO:0000256" key="14">
    <source>
        <dbReference type="ARBA" id="ARBA00023004"/>
    </source>
</evidence>
<dbReference type="NCBIfam" id="TIGR02968">
    <property type="entry name" value="succ_dehyd_anc"/>
    <property type="match status" value="1"/>
</dbReference>
<evidence type="ECO:0000256" key="8">
    <source>
        <dbReference type="ARBA" id="ARBA00022532"/>
    </source>
</evidence>
<comment type="pathway">
    <text evidence="4">Carbohydrate metabolism; tricarboxylic acid cycle.</text>
</comment>
<feature type="transmembrane region" description="Helical" evidence="16">
    <location>
        <begin position="24"/>
        <end position="49"/>
    </location>
</feature>
<comment type="function">
    <text evidence="2">Membrane-anchoring subunit of succinate dehydrogenase (SDH).</text>
</comment>
<keyword evidence="10 16" id="KW-0812">Transmembrane</keyword>
<dbReference type="AlphaFoldDB" id="A0A3P3DR17"/>
<evidence type="ECO:0000256" key="2">
    <source>
        <dbReference type="ARBA" id="ARBA00004050"/>
    </source>
</evidence>
<keyword evidence="8" id="KW-0816">Tricarboxylic acid cycle</keyword>
<protein>
    <recommendedName>
        <fullName evidence="6">Succinate dehydrogenase hydrophobic membrane anchor subunit</fullName>
    </recommendedName>
</protein>
<keyword evidence="11" id="KW-0479">Metal-binding</keyword>
<sequence>MRYLTPRKRAEGLGSARRGTEHHIAMTVSGWALLFIVPVFVFAFARILGHGFEHFAGFFANPFIAILTGLFLFVGMRHFAKGAQSAIEDYCHGFTRDAFVMLANAVSYLVIAAGFYALIKLAL</sequence>
<dbReference type="EMBL" id="RRAZ01000011">
    <property type="protein sequence ID" value="RRH75088.1"/>
    <property type="molecule type" value="Genomic_DNA"/>
</dbReference>
<evidence type="ECO:0000256" key="9">
    <source>
        <dbReference type="ARBA" id="ARBA00022617"/>
    </source>
</evidence>
<feature type="transmembrane region" description="Helical" evidence="16">
    <location>
        <begin position="55"/>
        <end position="76"/>
    </location>
</feature>
<dbReference type="RefSeq" id="WP_124964655.1">
    <property type="nucleotide sequence ID" value="NZ_RRAZ01000011.1"/>
</dbReference>
<keyword evidence="18" id="KW-1185">Reference proteome</keyword>
<organism evidence="17 18">
    <name type="scientific">Falsigemmobacter faecalis</name>
    <dbReference type="NCBI Taxonomy" id="2488730"/>
    <lineage>
        <taxon>Bacteria</taxon>
        <taxon>Pseudomonadati</taxon>
        <taxon>Pseudomonadota</taxon>
        <taxon>Alphaproteobacteria</taxon>
        <taxon>Rhodobacterales</taxon>
        <taxon>Paracoccaceae</taxon>
        <taxon>Falsigemmobacter</taxon>
    </lineage>
</organism>
<dbReference type="Pfam" id="PF01127">
    <property type="entry name" value="Sdh_cyt"/>
    <property type="match status" value="1"/>
</dbReference>
<evidence type="ECO:0000256" key="6">
    <source>
        <dbReference type="ARBA" id="ARBA00019425"/>
    </source>
</evidence>
<dbReference type="GO" id="GO:0020037">
    <property type="term" value="F:heme binding"/>
    <property type="evidence" value="ECO:0007669"/>
    <property type="project" value="InterPro"/>
</dbReference>